<evidence type="ECO:0000313" key="3">
    <source>
        <dbReference type="Proteomes" id="UP000185663"/>
    </source>
</evidence>
<dbReference type="AlphaFoldDB" id="A0A1H1W120"/>
<reference evidence="2 3" key="1">
    <citation type="submission" date="2016-10" db="EMBL/GenBank/DDBJ databases">
        <authorList>
            <person name="de Groot N.N."/>
        </authorList>
    </citation>
    <scope>NUCLEOTIDE SEQUENCE [LARGE SCALE GENOMIC DNA]</scope>
    <source>
        <strain evidence="2 3">DSM 22126</strain>
    </source>
</reference>
<organism evidence="2 3">
    <name type="scientific">Paraoerskovia marina</name>
    <dbReference type="NCBI Taxonomy" id="545619"/>
    <lineage>
        <taxon>Bacteria</taxon>
        <taxon>Bacillati</taxon>
        <taxon>Actinomycetota</taxon>
        <taxon>Actinomycetes</taxon>
        <taxon>Micrococcales</taxon>
        <taxon>Cellulomonadaceae</taxon>
        <taxon>Paraoerskovia</taxon>
    </lineage>
</organism>
<feature type="domain" description="DUF6457" evidence="1">
    <location>
        <begin position="2"/>
        <end position="83"/>
    </location>
</feature>
<dbReference type="RefSeq" id="WP_083372800.1">
    <property type="nucleotide sequence ID" value="NZ_LT629776.1"/>
</dbReference>
<dbReference type="EMBL" id="LT629776">
    <property type="protein sequence ID" value="SDS90196.1"/>
    <property type="molecule type" value="Genomic_DNA"/>
</dbReference>
<dbReference type="InterPro" id="IPR045598">
    <property type="entry name" value="DUF6457"/>
</dbReference>
<sequence>MTTLDEWIAEVSTQLDIDPASVDLKAVLDLARDAAHNVERPAAPLTTYMVGYAAGLAAGQTLPAHADHRGVTAPTAFARATALSLAQGSDS</sequence>
<dbReference type="Pfam" id="PF20058">
    <property type="entry name" value="DUF6457"/>
    <property type="match status" value="1"/>
</dbReference>
<dbReference type="eggNOG" id="COG0746">
    <property type="taxonomic scope" value="Bacteria"/>
</dbReference>
<protein>
    <recommendedName>
        <fullName evidence="1">DUF6457 domain-containing protein</fullName>
    </recommendedName>
</protein>
<name>A0A1H1W120_9CELL</name>
<dbReference type="Proteomes" id="UP000185663">
    <property type="component" value="Chromosome I"/>
</dbReference>
<dbReference type="OrthoDB" id="4735656at2"/>
<dbReference type="STRING" id="545619.SAMN04489860_2663"/>
<gene>
    <name evidence="2" type="ORF">SAMN04489860_2663</name>
</gene>
<evidence type="ECO:0000259" key="1">
    <source>
        <dbReference type="Pfam" id="PF20058"/>
    </source>
</evidence>
<proteinExistence type="predicted"/>
<evidence type="ECO:0000313" key="2">
    <source>
        <dbReference type="EMBL" id="SDS90196.1"/>
    </source>
</evidence>
<accession>A0A1H1W120</accession>
<keyword evidence="3" id="KW-1185">Reference proteome</keyword>